<evidence type="ECO:0000313" key="2">
    <source>
        <dbReference type="EMBL" id="NNJ25253.1"/>
    </source>
</evidence>
<name>A0ABX1VD73_9PLAN</name>
<feature type="region of interest" description="Disordered" evidence="1">
    <location>
        <begin position="32"/>
        <end position="88"/>
    </location>
</feature>
<gene>
    <name evidence="2" type="ORF">LzC2_13210</name>
</gene>
<comment type="caution">
    <text evidence="2">The sequence shown here is derived from an EMBL/GenBank/DDBJ whole genome shotgun (WGS) entry which is preliminary data.</text>
</comment>
<sequence length="88" mass="9124">MTITAHVLDGRIVSDEPIELPDGTALLLHVVPGKTQPTPEPANDSKRTGDDAGPPTLLDSLADVVGRVDDLPPDAASAVDETLYGSQP</sequence>
<accession>A0ABX1VD73</accession>
<keyword evidence="3" id="KW-1185">Reference proteome</keyword>
<protein>
    <submittedName>
        <fullName evidence="2">Uncharacterized protein</fullName>
    </submittedName>
</protein>
<reference evidence="2 3" key="1">
    <citation type="journal article" date="2020" name="Syst. Appl. Microbiol.">
        <title>Alienimonas chondri sp. nov., a novel planctomycete isolated from the biofilm of the red alga Chondrus crispus.</title>
        <authorList>
            <person name="Vitorino I."/>
            <person name="Albuquerque L."/>
            <person name="Wiegand S."/>
            <person name="Kallscheuer N."/>
            <person name="da Costa M.S."/>
            <person name="Lobo-da-Cunha A."/>
            <person name="Jogler C."/>
            <person name="Lage O.M."/>
        </authorList>
    </citation>
    <scope>NUCLEOTIDE SEQUENCE [LARGE SCALE GENOMIC DNA]</scope>
    <source>
        <strain evidence="2 3">LzC2</strain>
    </source>
</reference>
<dbReference type="Proteomes" id="UP000609651">
    <property type="component" value="Unassembled WGS sequence"/>
</dbReference>
<organism evidence="2 3">
    <name type="scientific">Alienimonas chondri</name>
    <dbReference type="NCBI Taxonomy" id="2681879"/>
    <lineage>
        <taxon>Bacteria</taxon>
        <taxon>Pseudomonadati</taxon>
        <taxon>Planctomycetota</taxon>
        <taxon>Planctomycetia</taxon>
        <taxon>Planctomycetales</taxon>
        <taxon>Planctomycetaceae</taxon>
        <taxon>Alienimonas</taxon>
    </lineage>
</organism>
<evidence type="ECO:0000313" key="3">
    <source>
        <dbReference type="Proteomes" id="UP000609651"/>
    </source>
</evidence>
<evidence type="ECO:0000256" key="1">
    <source>
        <dbReference type="SAM" id="MobiDB-lite"/>
    </source>
</evidence>
<proteinExistence type="predicted"/>
<dbReference type="EMBL" id="WTPX01000030">
    <property type="protein sequence ID" value="NNJ25253.1"/>
    <property type="molecule type" value="Genomic_DNA"/>
</dbReference>
<dbReference type="RefSeq" id="WP_171185060.1">
    <property type="nucleotide sequence ID" value="NZ_WTPX01000030.1"/>
</dbReference>